<evidence type="ECO:0000313" key="1">
    <source>
        <dbReference type="EMBL" id="MDX8538816.1"/>
    </source>
</evidence>
<protein>
    <recommendedName>
        <fullName evidence="3">ATP-grasp domain-containing protein</fullName>
    </recommendedName>
</protein>
<organism evidence="1 2">
    <name type="scientific">Mesorhizobium abyssinicae</name>
    <dbReference type="NCBI Taxonomy" id="1209958"/>
    <lineage>
        <taxon>Bacteria</taxon>
        <taxon>Pseudomonadati</taxon>
        <taxon>Pseudomonadota</taxon>
        <taxon>Alphaproteobacteria</taxon>
        <taxon>Hyphomicrobiales</taxon>
        <taxon>Phyllobacteriaceae</taxon>
        <taxon>Mesorhizobium</taxon>
    </lineage>
</organism>
<evidence type="ECO:0008006" key="3">
    <source>
        <dbReference type="Google" id="ProtNLM"/>
    </source>
</evidence>
<accession>A0ABU5ANE9</accession>
<name>A0ABU5ANE9_9HYPH</name>
<proteinExistence type="predicted"/>
<dbReference type="RefSeq" id="WP_127285859.1">
    <property type="nucleotide sequence ID" value="NZ_JAVIIP010000006.1"/>
</dbReference>
<keyword evidence="2" id="KW-1185">Reference proteome</keyword>
<comment type="caution">
    <text evidence="1">The sequence shown here is derived from an EMBL/GenBank/DDBJ whole genome shotgun (WGS) entry which is preliminary data.</text>
</comment>
<sequence>MLRGVRAGVVVWSDMDRLSAEELQRAAELSAELAQQTGLTQLNHPTASLQRLDLLRVLRGDDGNFFRAFRPDELDDTMRYPVFIRDEVGALYEEPPLLHDRPALDAALARPDGRKLVRPIVVEMTGTPGPDGYYRKFAAYRVGDTIYAQHIAMSKSWFVKNAADRLLPAHIDEIRAYITGNPHAGRVMQVFEKARMQYGRIDYTLAEGKLVVFEINSNPTVLSDPPTPFATYDPQPFADRHADALLALPQATAPDSLPEIDAANRATLAKLRRRYEFKRLKLVLQKIFGRGGAK</sequence>
<dbReference type="Proteomes" id="UP001276564">
    <property type="component" value="Unassembled WGS sequence"/>
</dbReference>
<evidence type="ECO:0000313" key="2">
    <source>
        <dbReference type="Proteomes" id="UP001276564"/>
    </source>
</evidence>
<reference evidence="1 2" key="1">
    <citation type="submission" date="2023-08" db="EMBL/GenBank/DDBJ databases">
        <title>Implementing the SeqCode for naming new Mesorhizobium species isolated from Vachellia karroo root nodules.</title>
        <authorList>
            <person name="Van Lill M."/>
        </authorList>
    </citation>
    <scope>NUCLEOTIDE SEQUENCE [LARGE SCALE GENOMIC DNA]</scope>
    <source>
        <strain evidence="1 2">VK4B</strain>
    </source>
</reference>
<dbReference type="EMBL" id="JAVIIP010000006">
    <property type="protein sequence ID" value="MDX8538816.1"/>
    <property type="molecule type" value="Genomic_DNA"/>
</dbReference>
<gene>
    <name evidence="1" type="ORF">RFM23_14430</name>
</gene>